<evidence type="ECO:0000313" key="2">
    <source>
        <dbReference type="EMBL" id="TPG79008.1"/>
    </source>
</evidence>
<sequence length="78" mass="8288">MPLFCRFPTGNADPNVGAGLLAKASCQSTSTLNDTPPSRASPLPHLNWGVGGKSSGIKKREPLRSPVFCVPPTNHFAW</sequence>
<dbReference type="Proteomes" id="UP000317933">
    <property type="component" value="Unassembled WGS sequence"/>
</dbReference>
<gene>
    <name evidence="2" type="ORF">EAH78_10110</name>
</gene>
<name>A0A502I0M9_9PSED</name>
<dbReference type="AlphaFoldDB" id="A0A502I0M9"/>
<organism evidence="2 3">
    <name type="scientific">Pseudomonas arsenicoxydans</name>
    <dbReference type="NCBI Taxonomy" id="702115"/>
    <lineage>
        <taxon>Bacteria</taxon>
        <taxon>Pseudomonadati</taxon>
        <taxon>Pseudomonadota</taxon>
        <taxon>Gammaproteobacteria</taxon>
        <taxon>Pseudomonadales</taxon>
        <taxon>Pseudomonadaceae</taxon>
        <taxon>Pseudomonas</taxon>
    </lineage>
</organism>
<proteinExistence type="predicted"/>
<dbReference type="EMBL" id="RCZE01000004">
    <property type="protein sequence ID" value="TPG79008.1"/>
    <property type="molecule type" value="Genomic_DNA"/>
</dbReference>
<accession>A0A502I0M9</accession>
<evidence type="ECO:0000256" key="1">
    <source>
        <dbReference type="SAM" id="MobiDB-lite"/>
    </source>
</evidence>
<feature type="compositionally biased region" description="Polar residues" evidence="1">
    <location>
        <begin position="28"/>
        <end position="38"/>
    </location>
</feature>
<comment type="caution">
    <text evidence="2">The sequence shown here is derived from an EMBL/GenBank/DDBJ whole genome shotgun (WGS) entry which is preliminary data.</text>
</comment>
<evidence type="ECO:0000313" key="3">
    <source>
        <dbReference type="Proteomes" id="UP000317933"/>
    </source>
</evidence>
<feature type="region of interest" description="Disordered" evidence="1">
    <location>
        <begin position="28"/>
        <end position="57"/>
    </location>
</feature>
<protein>
    <submittedName>
        <fullName evidence="2">Uncharacterized protein</fullName>
    </submittedName>
</protein>
<reference evidence="2 3" key="1">
    <citation type="journal article" date="2019" name="Environ. Microbiol.">
        <title>Species interactions and distinct microbial communities in high Arctic permafrost affected cryosols are associated with the CH4 and CO2 gas fluxes.</title>
        <authorList>
            <person name="Altshuler I."/>
            <person name="Hamel J."/>
            <person name="Turney S."/>
            <person name="Magnuson E."/>
            <person name="Levesque R."/>
            <person name="Greer C."/>
            <person name="Whyte L.G."/>
        </authorList>
    </citation>
    <scope>NUCLEOTIDE SEQUENCE [LARGE SCALE GENOMIC DNA]</scope>
    <source>
        <strain evidence="2 3">E3</strain>
    </source>
</reference>